<evidence type="ECO:0000313" key="2">
    <source>
        <dbReference type="EMBL" id="PAX07636.1"/>
    </source>
</evidence>
<dbReference type="EMBL" id="NSLI01000003">
    <property type="protein sequence ID" value="PAX07636.1"/>
    <property type="molecule type" value="Genomic_DNA"/>
</dbReference>
<feature type="transmembrane region" description="Helical" evidence="1">
    <location>
        <begin position="35"/>
        <end position="55"/>
    </location>
</feature>
<keyword evidence="1" id="KW-0812">Transmembrane</keyword>
<proteinExistence type="predicted"/>
<evidence type="ECO:0000313" key="3">
    <source>
        <dbReference type="Proteomes" id="UP000218151"/>
    </source>
</evidence>
<protein>
    <submittedName>
        <fullName evidence="2">DUF3429 domain-containing protein</fullName>
    </submittedName>
</protein>
<feature type="transmembrane region" description="Helical" evidence="1">
    <location>
        <begin position="120"/>
        <end position="141"/>
    </location>
</feature>
<gene>
    <name evidence="2" type="ORF">CKY28_08280</name>
</gene>
<feature type="transmembrane region" description="Helical" evidence="1">
    <location>
        <begin position="67"/>
        <end position="100"/>
    </location>
</feature>
<name>A0A2A2SEE5_9SPHN</name>
<dbReference type="AlphaFoldDB" id="A0A2A2SEE5"/>
<keyword evidence="1" id="KW-1133">Transmembrane helix</keyword>
<organism evidence="2 3">
    <name type="scientific">Sphingomonas lenta</name>
    <dbReference type="NCBI Taxonomy" id="1141887"/>
    <lineage>
        <taxon>Bacteria</taxon>
        <taxon>Pseudomonadati</taxon>
        <taxon>Pseudomonadota</taxon>
        <taxon>Alphaproteobacteria</taxon>
        <taxon>Sphingomonadales</taxon>
        <taxon>Sphingomonadaceae</taxon>
        <taxon>Sphingomonas</taxon>
    </lineage>
</organism>
<dbReference type="Proteomes" id="UP000218151">
    <property type="component" value="Unassembled WGS sequence"/>
</dbReference>
<dbReference type="OrthoDB" id="5297436at2"/>
<keyword evidence="1" id="KW-0472">Membrane</keyword>
<dbReference type="InterPro" id="IPR021836">
    <property type="entry name" value="DUF3429"/>
</dbReference>
<dbReference type="Pfam" id="PF11911">
    <property type="entry name" value="DUF3429"/>
    <property type="match status" value="1"/>
</dbReference>
<comment type="caution">
    <text evidence="2">The sequence shown here is derived from an EMBL/GenBank/DDBJ whole genome shotgun (WGS) entry which is preliminary data.</text>
</comment>
<keyword evidence="3" id="KW-1185">Reference proteome</keyword>
<evidence type="ECO:0000256" key="1">
    <source>
        <dbReference type="SAM" id="Phobius"/>
    </source>
</evidence>
<reference evidence="3" key="1">
    <citation type="submission" date="2017-09" db="EMBL/GenBank/DDBJ databases">
        <authorList>
            <person name="Feng G."/>
            <person name="Zhu H."/>
        </authorList>
    </citation>
    <scope>NUCLEOTIDE SEQUENCE [LARGE SCALE GENOMIC DNA]</scope>
    <source>
        <strain evidence="3">1PNM-20</strain>
    </source>
</reference>
<sequence length="142" mass="14400">MSRAAHLLGYAGLLPQIAAVVLVARGTEHHFGEALAFGYAGLILSFLGGIWWGFAMRRHQGQGALAAVAVVPSLAVLALGILIVLGGFAAALTGLGIAILATLLVDRRLVASGDAPPDWMSLRAPLSLGLGSLTILAGLLAA</sequence>
<accession>A0A2A2SEE5</accession>